<feature type="transmembrane region" description="Helical" evidence="1">
    <location>
        <begin position="51"/>
        <end position="73"/>
    </location>
</feature>
<feature type="transmembrane region" description="Helical" evidence="1">
    <location>
        <begin position="6"/>
        <end position="30"/>
    </location>
</feature>
<organism evidence="2 4">
    <name type="scientific">Paracoccus sediminis</name>
    <dbReference type="NCBI Taxonomy" id="1214787"/>
    <lineage>
        <taxon>Bacteria</taxon>
        <taxon>Pseudomonadati</taxon>
        <taxon>Pseudomonadota</taxon>
        <taxon>Alphaproteobacteria</taxon>
        <taxon>Rhodobacterales</taxon>
        <taxon>Paracoccaceae</taxon>
        <taxon>Paracoccus</taxon>
    </lineage>
</organism>
<gene>
    <name evidence="3" type="ORF">EYF88_08540</name>
    <name evidence="2" type="ORF">SAMN06265378_10473</name>
</gene>
<keyword evidence="1" id="KW-1133">Transmembrane helix</keyword>
<sequence length="74" mass="7678">MTVFEGLIWSGAALTLAGVAALIWCIAAVFRARKASLDDAALRDRMRGVMAVNMAALGASMIGLLLVITGIMLG</sequence>
<protein>
    <submittedName>
        <fullName evidence="2">Uncharacterized protein</fullName>
    </submittedName>
</protein>
<proteinExistence type="predicted"/>
<dbReference type="Proteomes" id="UP000292859">
    <property type="component" value="Unassembled WGS sequence"/>
</dbReference>
<reference evidence="4" key="1">
    <citation type="submission" date="2017-06" db="EMBL/GenBank/DDBJ databases">
        <authorList>
            <person name="Varghese N."/>
            <person name="Submissions S."/>
        </authorList>
    </citation>
    <scope>NUCLEOTIDE SEQUENCE [LARGE SCALE GENOMIC DNA]</scope>
    <source>
        <strain evidence="4">DSM 26170</strain>
    </source>
</reference>
<reference evidence="3 5" key="3">
    <citation type="submission" date="2019-02" db="EMBL/GenBank/DDBJ databases">
        <authorList>
            <person name="Zhang G."/>
        </authorList>
    </citation>
    <scope>NUCLEOTIDE SEQUENCE [LARGE SCALE GENOMIC DNA]</scope>
    <source>
        <strain evidence="3 5">CMB17</strain>
    </source>
</reference>
<reference evidence="2" key="2">
    <citation type="submission" date="2017-06" db="EMBL/GenBank/DDBJ databases">
        <authorList>
            <person name="Kim H.J."/>
            <person name="Triplett B.A."/>
        </authorList>
    </citation>
    <scope>NUCLEOTIDE SEQUENCE [LARGE SCALE GENOMIC DNA]</scope>
    <source>
        <strain evidence="2">DSM 26170</strain>
    </source>
</reference>
<dbReference type="AlphaFoldDB" id="A0A238WC05"/>
<dbReference type="Proteomes" id="UP000198409">
    <property type="component" value="Unassembled WGS sequence"/>
</dbReference>
<evidence type="ECO:0000313" key="5">
    <source>
        <dbReference type="Proteomes" id="UP000292859"/>
    </source>
</evidence>
<keyword evidence="1" id="KW-0472">Membrane</keyword>
<accession>A0A238WC05</accession>
<evidence type="ECO:0000313" key="2">
    <source>
        <dbReference type="EMBL" id="SNR44106.1"/>
    </source>
</evidence>
<dbReference type="OrthoDB" id="7875737at2"/>
<dbReference type="EMBL" id="SIRL01000004">
    <property type="protein sequence ID" value="TBN50946.1"/>
    <property type="molecule type" value="Genomic_DNA"/>
</dbReference>
<name>A0A238WC05_9RHOB</name>
<dbReference type="EMBL" id="FZNM01000004">
    <property type="protein sequence ID" value="SNR44106.1"/>
    <property type="molecule type" value="Genomic_DNA"/>
</dbReference>
<evidence type="ECO:0000256" key="1">
    <source>
        <dbReference type="SAM" id="Phobius"/>
    </source>
</evidence>
<evidence type="ECO:0000313" key="3">
    <source>
        <dbReference type="EMBL" id="TBN50946.1"/>
    </source>
</evidence>
<evidence type="ECO:0000313" key="4">
    <source>
        <dbReference type="Proteomes" id="UP000198409"/>
    </source>
</evidence>
<keyword evidence="1" id="KW-0812">Transmembrane</keyword>
<dbReference type="RefSeq" id="WP_089387689.1">
    <property type="nucleotide sequence ID" value="NZ_FZNM01000004.1"/>
</dbReference>
<keyword evidence="5" id="KW-1185">Reference proteome</keyword>